<dbReference type="KEGG" id="nja:NSJP_2992"/>
<keyword evidence="2" id="KW-1185">Reference proteome</keyword>
<reference evidence="1 2" key="1">
    <citation type="submission" date="2017-03" db="EMBL/GenBank/DDBJ databases">
        <authorList>
            <person name="Afonso C.L."/>
            <person name="Miller P.J."/>
            <person name="Scott M.A."/>
            <person name="Spackman E."/>
            <person name="Goraichik I."/>
            <person name="Dimitrov K.M."/>
            <person name="Suarez D.L."/>
            <person name="Swayne D.E."/>
        </authorList>
    </citation>
    <scope>NUCLEOTIDE SEQUENCE [LARGE SCALE GENOMIC DNA]</scope>
    <source>
        <strain evidence="1">Genome sequencing of Nitrospira japonica strain NJ11</strain>
    </source>
</reference>
<dbReference type="RefSeq" id="WP_172834345.1">
    <property type="nucleotide sequence ID" value="NZ_LT828648.1"/>
</dbReference>
<sequence length="105" mass="11197">MDIEAFRQMVAKNPNGFLGRYGLGNKILQEKGSYEEAATHLKVAVQLDPVHVASHFALGRALIGLNKSDEAKSALRAGIDAALSGRSNGGVDLVPEMQALLRTLP</sequence>
<dbReference type="STRING" id="1325564.NSJP_2992"/>
<evidence type="ECO:0000313" key="2">
    <source>
        <dbReference type="Proteomes" id="UP000192042"/>
    </source>
</evidence>
<gene>
    <name evidence="1" type="ORF">NSJP_2992</name>
</gene>
<evidence type="ECO:0000313" key="1">
    <source>
        <dbReference type="EMBL" id="SLM49159.1"/>
    </source>
</evidence>
<dbReference type="AlphaFoldDB" id="A0A1W1I8H5"/>
<dbReference type="EMBL" id="LT828648">
    <property type="protein sequence ID" value="SLM49159.1"/>
    <property type="molecule type" value="Genomic_DNA"/>
</dbReference>
<organism evidence="1 2">
    <name type="scientific">Nitrospira japonica</name>
    <dbReference type="NCBI Taxonomy" id="1325564"/>
    <lineage>
        <taxon>Bacteria</taxon>
        <taxon>Pseudomonadati</taxon>
        <taxon>Nitrospirota</taxon>
        <taxon>Nitrospiria</taxon>
        <taxon>Nitrospirales</taxon>
        <taxon>Nitrospiraceae</taxon>
        <taxon>Nitrospira</taxon>
    </lineage>
</organism>
<name>A0A1W1I8H5_9BACT</name>
<dbReference type="Pfam" id="PF14559">
    <property type="entry name" value="TPR_19"/>
    <property type="match status" value="1"/>
</dbReference>
<protein>
    <submittedName>
        <fullName evidence="1">Uncharacterized protein</fullName>
    </submittedName>
</protein>
<accession>A0A1W1I8H5</accession>
<dbReference type="SUPFAM" id="SSF48452">
    <property type="entry name" value="TPR-like"/>
    <property type="match status" value="1"/>
</dbReference>
<proteinExistence type="predicted"/>
<dbReference type="Proteomes" id="UP000192042">
    <property type="component" value="Chromosome I"/>
</dbReference>
<dbReference type="InterPro" id="IPR011990">
    <property type="entry name" value="TPR-like_helical_dom_sf"/>
</dbReference>
<dbReference type="Gene3D" id="1.25.40.10">
    <property type="entry name" value="Tetratricopeptide repeat domain"/>
    <property type="match status" value="1"/>
</dbReference>